<keyword evidence="1" id="KW-0812">Transmembrane</keyword>
<proteinExistence type="predicted"/>
<protein>
    <submittedName>
        <fullName evidence="3">Uncharacterized protein</fullName>
    </submittedName>
</protein>
<feature type="signal peptide" evidence="2">
    <location>
        <begin position="1"/>
        <end position="15"/>
    </location>
</feature>
<sequence>MNLLIYVFLISFVKCFESTCKYLHVSTDIDKSRDDIIKAGVPAKQWVLEADTFQLVNNSVQMDYLYVSMDNKIQLTQDMVQLEFDDHYFANSTLKIENHQSNVYSLKIDYRCKQYGGRLIQYEVFFNIPQCGSAKIYWQKLCGSPLIKRHGLNVDALIKSYNQTVVKDGELVNKAYWDKDFDNFVFTVPGNMNYSIFYVYMNLTKNTDEESVLNKEETKDFFNAVDQSKSDTETTQEEFQVLEAILKLIPEVHISPPYVDADHTITKPIIRGDLFKGGIVTDEPSTLIVEYNCVENGNTTIELNIPLQYFQDITMVFQKQCVVTPQSSFSILSILFYLICFGVVGFMLFTFEVHTISFNDIRRMFTQRQKFNYKATEKDEDVESEFKIGRLVDNQESKYGSI</sequence>
<evidence type="ECO:0000256" key="1">
    <source>
        <dbReference type="SAM" id="Phobius"/>
    </source>
</evidence>
<keyword evidence="4" id="KW-1185">Reference proteome</keyword>
<keyword evidence="1" id="KW-0472">Membrane</keyword>
<evidence type="ECO:0000313" key="3">
    <source>
        <dbReference type="EMBL" id="CAD8060453.1"/>
    </source>
</evidence>
<reference evidence="3" key="1">
    <citation type="submission" date="2021-01" db="EMBL/GenBank/DDBJ databases">
        <authorList>
            <consortium name="Genoscope - CEA"/>
            <person name="William W."/>
        </authorList>
    </citation>
    <scope>NUCLEOTIDE SEQUENCE</scope>
</reference>
<dbReference type="EMBL" id="CAJJDM010000029">
    <property type="protein sequence ID" value="CAD8060453.1"/>
    <property type="molecule type" value="Genomic_DNA"/>
</dbReference>
<dbReference type="OMA" id="IDKSRDD"/>
<dbReference type="Proteomes" id="UP000688137">
    <property type="component" value="Unassembled WGS sequence"/>
</dbReference>
<keyword evidence="2" id="KW-0732">Signal</keyword>
<evidence type="ECO:0000313" key="4">
    <source>
        <dbReference type="Proteomes" id="UP000688137"/>
    </source>
</evidence>
<feature type="transmembrane region" description="Helical" evidence="1">
    <location>
        <begin position="329"/>
        <end position="353"/>
    </location>
</feature>
<name>A0A8S1L4F7_PARPR</name>
<organism evidence="3 4">
    <name type="scientific">Paramecium primaurelia</name>
    <dbReference type="NCBI Taxonomy" id="5886"/>
    <lineage>
        <taxon>Eukaryota</taxon>
        <taxon>Sar</taxon>
        <taxon>Alveolata</taxon>
        <taxon>Ciliophora</taxon>
        <taxon>Intramacronucleata</taxon>
        <taxon>Oligohymenophorea</taxon>
        <taxon>Peniculida</taxon>
        <taxon>Parameciidae</taxon>
        <taxon>Paramecium</taxon>
    </lineage>
</organism>
<dbReference type="AlphaFoldDB" id="A0A8S1L4F7"/>
<comment type="caution">
    <text evidence="3">The sequence shown here is derived from an EMBL/GenBank/DDBJ whole genome shotgun (WGS) entry which is preliminary data.</text>
</comment>
<evidence type="ECO:0000256" key="2">
    <source>
        <dbReference type="SAM" id="SignalP"/>
    </source>
</evidence>
<feature type="chain" id="PRO_5035909373" evidence="2">
    <location>
        <begin position="16"/>
        <end position="402"/>
    </location>
</feature>
<accession>A0A8S1L4F7</accession>
<gene>
    <name evidence="3" type="ORF">PPRIM_AZ9-3.1.T0300142</name>
</gene>
<keyword evidence="1" id="KW-1133">Transmembrane helix</keyword>